<dbReference type="EMBL" id="VSRR010031260">
    <property type="protein sequence ID" value="MPC70520.1"/>
    <property type="molecule type" value="Genomic_DNA"/>
</dbReference>
<keyword evidence="2" id="KW-1185">Reference proteome</keyword>
<organism evidence="1 2">
    <name type="scientific">Portunus trituberculatus</name>
    <name type="common">Swimming crab</name>
    <name type="synonym">Neptunus trituberculatus</name>
    <dbReference type="NCBI Taxonomy" id="210409"/>
    <lineage>
        <taxon>Eukaryota</taxon>
        <taxon>Metazoa</taxon>
        <taxon>Ecdysozoa</taxon>
        <taxon>Arthropoda</taxon>
        <taxon>Crustacea</taxon>
        <taxon>Multicrustacea</taxon>
        <taxon>Malacostraca</taxon>
        <taxon>Eumalacostraca</taxon>
        <taxon>Eucarida</taxon>
        <taxon>Decapoda</taxon>
        <taxon>Pleocyemata</taxon>
        <taxon>Brachyura</taxon>
        <taxon>Eubrachyura</taxon>
        <taxon>Portunoidea</taxon>
        <taxon>Portunidae</taxon>
        <taxon>Portuninae</taxon>
        <taxon>Portunus</taxon>
    </lineage>
</organism>
<accession>A0A5B7HDY4</accession>
<protein>
    <submittedName>
        <fullName evidence="1">Uncharacterized protein</fullName>
    </submittedName>
</protein>
<reference evidence="1 2" key="1">
    <citation type="submission" date="2019-05" db="EMBL/GenBank/DDBJ databases">
        <title>Another draft genome of Portunus trituberculatus and its Hox gene families provides insights of decapod evolution.</title>
        <authorList>
            <person name="Jeong J.-H."/>
            <person name="Song I."/>
            <person name="Kim S."/>
            <person name="Choi T."/>
            <person name="Kim D."/>
            <person name="Ryu S."/>
            <person name="Kim W."/>
        </authorList>
    </citation>
    <scope>NUCLEOTIDE SEQUENCE [LARGE SCALE GENOMIC DNA]</scope>
    <source>
        <tissue evidence="1">Muscle</tissue>
    </source>
</reference>
<dbReference type="OrthoDB" id="6381377at2759"/>
<sequence length="50" mass="5737">MARAIENVQEVKYVYDLPYGVRKQLCSILDVNDAWEELGRWGNCVCVCVS</sequence>
<dbReference type="AlphaFoldDB" id="A0A5B7HDY4"/>
<dbReference type="SUPFAM" id="SSF47986">
    <property type="entry name" value="DEATH domain"/>
    <property type="match status" value="1"/>
</dbReference>
<dbReference type="InterPro" id="IPR011029">
    <property type="entry name" value="DEATH-like_dom_sf"/>
</dbReference>
<dbReference type="Gene3D" id="1.10.533.10">
    <property type="entry name" value="Death Domain, Fas"/>
    <property type="match status" value="1"/>
</dbReference>
<dbReference type="Proteomes" id="UP000324222">
    <property type="component" value="Unassembled WGS sequence"/>
</dbReference>
<evidence type="ECO:0000313" key="1">
    <source>
        <dbReference type="EMBL" id="MPC70520.1"/>
    </source>
</evidence>
<proteinExistence type="predicted"/>
<comment type="caution">
    <text evidence="1">The sequence shown here is derived from an EMBL/GenBank/DDBJ whole genome shotgun (WGS) entry which is preliminary data.</text>
</comment>
<gene>
    <name evidence="1" type="ORF">E2C01_064769</name>
</gene>
<name>A0A5B7HDY4_PORTR</name>
<evidence type="ECO:0000313" key="2">
    <source>
        <dbReference type="Proteomes" id="UP000324222"/>
    </source>
</evidence>